<dbReference type="VEuPathDB" id="AmoebaDB:KM1_219990"/>
<evidence type="ECO:0000256" key="1">
    <source>
        <dbReference type="SAM" id="Coils"/>
    </source>
</evidence>
<dbReference type="InterPro" id="IPR027417">
    <property type="entry name" value="P-loop_NTPase"/>
</dbReference>
<feature type="compositionally biased region" description="Acidic residues" evidence="2">
    <location>
        <begin position="519"/>
        <end position="537"/>
    </location>
</feature>
<dbReference type="Proteomes" id="UP000030780">
    <property type="component" value="Unassembled WGS sequence"/>
</dbReference>
<proteinExistence type="predicted"/>
<keyword evidence="1" id="KW-0175">Coiled coil</keyword>
<organism evidence="3 4">
    <name type="scientific">Entamoeba histolytica HM-3:IMSS</name>
    <dbReference type="NCBI Taxonomy" id="885315"/>
    <lineage>
        <taxon>Eukaryota</taxon>
        <taxon>Amoebozoa</taxon>
        <taxon>Evosea</taxon>
        <taxon>Archamoebae</taxon>
        <taxon>Mastigamoebida</taxon>
        <taxon>Entamoebidae</taxon>
        <taxon>Entamoeba</taxon>
    </lineage>
</organism>
<accession>M7W0A2</accession>
<dbReference type="SUPFAM" id="SSF52540">
    <property type="entry name" value="P-loop containing nucleoside triphosphate hydrolases"/>
    <property type="match status" value="1"/>
</dbReference>
<evidence type="ECO:0000313" key="4">
    <source>
        <dbReference type="Proteomes" id="UP000030780"/>
    </source>
</evidence>
<name>M7W0A2_ENTHI</name>
<protein>
    <submittedName>
        <fullName evidence="3">Uncharacterized protein</fullName>
    </submittedName>
</protein>
<feature type="region of interest" description="Disordered" evidence="2">
    <location>
        <begin position="517"/>
        <end position="560"/>
    </location>
</feature>
<dbReference type="AlphaFoldDB" id="M7W0A2"/>
<evidence type="ECO:0000256" key="2">
    <source>
        <dbReference type="SAM" id="MobiDB-lite"/>
    </source>
</evidence>
<dbReference type="OrthoDB" id="29503at2759"/>
<dbReference type="Gene3D" id="3.40.50.300">
    <property type="entry name" value="P-loop containing nucleotide triphosphate hydrolases"/>
    <property type="match status" value="1"/>
</dbReference>
<feature type="coiled-coil region" evidence="1">
    <location>
        <begin position="439"/>
        <end position="466"/>
    </location>
</feature>
<gene>
    <name evidence="3" type="ORF">KM1_219990</name>
</gene>
<sequence>MSKEEFHSEPNKMDMIHLKDALANNKALHFTSRFMYLTLWGDEISNQIQFKEVVDRLAGATNNVQYAHISPTEIDEVNPKPHQHLLIVTKRPRSFKARPLINHSDGTKQTFWYSRVNSYTSRTGDISAIIRYITKKGAGMCKGDPSTKEDLKQTWINALSELDSYQDYSELEKTLLDINAEKYIQQEGKIKARWLRKNARRLDIEHYTRTDLFPWREEMPEVQTIRKWLKCAAGNKYRMGNLFIVGPTKTGKTEFAIQEIFLKYNTFMLRGDSLFDAYDDEQNYKFILFDDINYDKNLIRLIKAVTSTIDKKTMVNIKYSKAIVTARPCIHLLNQREYEGVVELMKYNGGYNWWKRNSLTVFIDKKLYKDPEESEKDSEDMEKREENYDAMEDLQEKYETIKDMPEEQDLIDNKSAEHLSFYKRVTNLMESLGYDEEFLEGLTEKIKEAKKDKKMKKILNESQEDNTSMLEEWNKDLEEYQTDNPLGLSREDFGDFERETMSSYEKQRNSYFARYMDSSADDYNEEMEEDYTDEEYKEENFPREQPPFGRDGNDPDIIYD</sequence>
<evidence type="ECO:0000313" key="3">
    <source>
        <dbReference type="EMBL" id="EMS11361.1"/>
    </source>
</evidence>
<dbReference type="EMBL" id="KB638752">
    <property type="protein sequence ID" value="EMS11361.1"/>
    <property type="molecule type" value="Genomic_DNA"/>
</dbReference>
<reference evidence="3 4" key="1">
    <citation type="submission" date="2013-01" db="EMBL/GenBank/DDBJ databases">
        <authorList>
            <person name="Inman J."/>
            <person name="Zafar N."/>
            <person name="Lorenzi H."/>
            <person name="Caler E."/>
        </authorList>
    </citation>
    <scope>NUCLEOTIDE SEQUENCE [LARGE SCALE GENOMIC DNA]</scope>
    <source>
        <strain evidence="3 4">HM-3:IMSS</strain>
    </source>
</reference>